<reference evidence="2 3" key="1">
    <citation type="journal article" date="2019" name="Commun. Biol.">
        <title>The bagworm genome reveals a unique fibroin gene that provides high tensile strength.</title>
        <authorList>
            <person name="Kono N."/>
            <person name="Nakamura H."/>
            <person name="Ohtoshi R."/>
            <person name="Tomita M."/>
            <person name="Numata K."/>
            <person name="Arakawa K."/>
        </authorList>
    </citation>
    <scope>NUCLEOTIDE SEQUENCE [LARGE SCALE GENOMIC DNA]</scope>
</reference>
<dbReference type="EMBL" id="BGZK01010467">
    <property type="protein sequence ID" value="GBP02663.1"/>
    <property type="molecule type" value="Genomic_DNA"/>
</dbReference>
<comment type="caution">
    <text evidence="2">The sequence shown here is derived from an EMBL/GenBank/DDBJ whole genome shotgun (WGS) entry which is preliminary data.</text>
</comment>
<gene>
    <name evidence="2" type="ORF">EVAR_71995_1</name>
</gene>
<dbReference type="Proteomes" id="UP000299102">
    <property type="component" value="Unassembled WGS sequence"/>
</dbReference>
<name>A0A4C1SKD2_EUMVA</name>
<proteinExistence type="predicted"/>
<accession>A0A4C1SKD2</accession>
<evidence type="ECO:0000256" key="1">
    <source>
        <dbReference type="SAM" id="MobiDB-lite"/>
    </source>
</evidence>
<protein>
    <submittedName>
        <fullName evidence="2">Uncharacterized protein</fullName>
    </submittedName>
</protein>
<evidence type="ECO:0000313" key="2">
    <source>
        <dbReference type="EMBL" id="GBP02663.1"/>
    </source>
</evidence>
<organism evidence="2 3">
    <name type="scientific">Eumeta variegata</name>
    <name type="common">Bagworm moth</name>
    <name type="synonym">Eumeta japonica</name>
    <dbReference type="NCBI Taxonomy" id="151549"/>
    <lineage>
        <taxon>Eukaryota</taxon>
        <taxon>Metazoa</taxon>
        <taxon>Ecdysozoa</taxon>
        <taxon>Arthropoda</taxon>
        <taxon>Hexapoda</taxon>
        <taxon>Insecta</taxon>
        <taxon>Pterygota</taxon>
        <taxon>Neoptera</taxon>
        <taxon>Endopterygota</taxon>
        <taxon>Lepidoptera</taxon>
        <taxon>Glossata</taxon>
        <taxon>Ditrysia</taxon>
        <taxon>Tineoidea</taxon>
        <taxon>Psychidae</taxon>
        <taxon>Oiketicinae</taxon>
        <taxon>Eumeta</taxon>
    </lineage>
</organism>
<sequence>MRLLTPPCLVNYHARVPNCSHTDLAYDRTHWSGRGLSKTPVDLKVTTPGCNATPHRTPLKSSTRDIDIKPQPPRYSPKGLTQTGQEQFVPGAPGSRGTRK</sequence>
<keyword evidence="3" id="KW-1185">Reference proteome</keyword>
<feature type="region of interest" description="Disordered" evidence="1">
    <location>
        <begin position="31"/>
        <end position="100"/>
    </location>
</feature>
<evidence type="ECO:0000313" key="3">
    <source>
        <dbReference type="Proteomes" id="UP000299102"/>
    </source>
</evidence>
<dbReference type="AlphaFoldDB" id="A0A4C1SKD2"/>